<dbReference type="Gene3D" id="3.90.930.1">
    <property type="match status" value="1"/>
</dbReference>
<dbReference type="RefSeq" id="WP_308993042.1">
    <property type="nucleotide sequence ID" value="NZ_CP155618.1"/>
</dbReference>
<dbReference type="Proteomes" id="UP001224325">
    <property type="component" value="Chromosome"/>
</dbReference>
<organism evidence="2 3">
    <name type="scientific">Mariniflexile litorale</name>
    <dbReference type="NCBI Taxonomy" id="3045158"/>
    <lineage>
        <taxon>Bacteria</taxon>
        <taxon>Pseudomonadati</taxon>
        <taxon>Bacteroidota</taxon>
        <taxon>Flavobacteriia</taxon>
        <taxon>Flavobacteriales</taxon>
        <taxon>Flavobacteriaceae</taxon>
        <taxon>Mariniflexile</taxon>
    </lineage>
</organism>
<dbReference type="Pfam" id="PF07661">
    <property type="entry name" value="MORN_2"/>
    <property type="match status" value="3"/>
</dbReference>
<sequence length="209" mass="24054">MKTIIKSFFMLLFLVSFTNCKRTSNNTATNGSVTFDVNTRVVIDSMEVAKSQLVLNQLEGTWYLNNKPYNGYSLKFHANGGLEERLGFYQGKRQGVAKRWSENGILRVESFYHQNKLVGAYKVWWENGELAEASFYENGLKQGEEKQWHANGQLSKLRRLVDGNENGMQQAWLKNGTLYINYEAKNGRVFGLLRSNLCYQLENEVVIKN</sequence>
<gene>
    <name evidence="2" type="ORF">QLS71_011150</name>
</gene>
<evidence type="ECO:0000313" key="3">
    <source>
        <dbReference type="Proteomes" id="UP001224325"/>
    </source>
</evidence>
<feature type="signal peptide" evidence="1">
    <location>
        <begin position="1"/>
        <end position="21"/>
    </location>
</feature>
<dbReference type="EMBL" id="CP155618">
    <property type="protein sequence ID" value="XBL12885.1"/>
    <property type="molecule type" value="Genomic_DNA"/>
</dbReference>
<proteinExistence type="predicted"/>
<keyword evidence="1" id="KW-0732">Signal</keyword>
<dbReference type="AlphaFoldDB" id="A0AAU7EB89"/>
<name>A0AAU7EB89_9FLAO</name>
<evidence type="ECO:0008006" key="4">
    <source>
        <dbReference type="Google" id="ProtNLM"/>
    </source>
</evidence>
<reference evidence="2" key="1">
    <citation type="submission" date="2024-04" db="EMBL/GenBank/DDBJ databases">
        <title>Mariniflexile litorale, isolated from the shallow sediments of the Sea of Japan.</title>
        <authorList>
            <person name="Romanenko L."/>
            <person name="Isaeva M."/>
        </authorList>
    </citation>
    <scope>NUCLEOTIDE SEQUENCE [LARGE SCALE GENOMIC DNA]</scope>
    <source>
        <strain evidence="2">KMM 9835</strain>
    </source>
</reference>
<dbReference type="KEGG" id="mlil:QLS71_011150"/>
<evidence type="ECO:0000256" key="1">
    <source>
        <dbReference type="SAM" id="SignalP"/>
    </source>
</evidence>
<dbReference type="InterPro" id="IPR011652">
    <property type="entry name" value="MORN_2"/>
</dbReference>
<protein>
    <recommendedName>
        <fullName evidence="4">MORN repeat protein</fullName>
    </recommendedName>
</protein>
<keyword evidence="3" id="KW-1185">Reference proteome</keyword>
<evidence type="ECO:0000313" key="2">
    <source>
        <dbReference type="EMBL" id="XBL12885.1"/>
    </source>
</evidence>
<dbReference type="SUPFAM" id="SSF82185">
    <property type="entry name" value="Histone H3 K4-specific methyltransferase SET7/9 N-terminal domain"/>
    <property type="match status" value="1"/>
</dbReference>
<accession>A0AAU7EB89</accession>
<feature type="chain" id="PRO_5043560066" description="MORN repeat protein" evidence="1">
    <location>
        <begin position="22"/>
        <end position="209"/>
    </location>
</feature>